<feature type="domain" description="Pirin C-terminal" evidence="5">
    <location>
        <begin position="194"/>
        <end position="285"/>
    </location>
</feature>
<dbReference type="InterPro" id="IPR008778">
    <property type="entry name" value="Pirin_C_dom"/>
</dbReference>
<dbReference type="CDD" id="cd02909">
    <property type="entry name" value="cupin_pirin_N"/>
    <property type="match status" value="1"/>
</dbReference>
<dbReference type="EMBL" id="QGGQ01000004">
    <property type="protein sequence ID" value="PWK23461.1"/>
    <property type="molecule type" value="Genomic_DNA"/>
</dbReference>
<dbReference type="InterPro" id="IPR012093">
    <property type="entry name" value="Pirin"/>
</dbReference>
<dbReference type="InterPro" id="IPR003829">
    <property type="entry name" value="Pirin_N_dom"/>
</dbReference>
<name>A0A316DZC4_9FLAO</name>
<feature type="binding site" evidence="2">
    <location>
        <position position="106"/>
    </location>
    <ligand>
        <name>Fe cation</name>
        <dbReference type="ChEBI" id="CHEBI:24875"/>
    </ligand>
</feature>
<evidence type="ECO:0000313" key="9">
    <source>
        <dbReference type="Proteomes" id="UP000651837"/>
    </source>
</evidence>
<feature type="binding site" evidence="2">
    <location>
        <position position="62"/>
    </location>
    <ligand>
        <name>Fe cation</name>
        <dbReference type="ChEBI" id="CHEBI:24875"/>
    </ligand>
</feature>
<dbReference type="SUPFAM" id="SSF51182">
    <property type="entry name" value="RmlC-like cupins"/>
    <property type="match status" value="1"/>
</dbReference>
<dbReference type="InterPro" id="IPR014710">
    <property type="entry name" value="RmlC-like_jellyroll"/>
</dbReference>
<evidence type="ECO:0000313" key="7">
    <source>
        <dbReference type="EMBL" id="PWK23461.1"/>
    </source>
</evidence>
<accession>A0A316DZC4</accession>
<organism evidence="7 8">
    <name type="scientific">Maribacter polysiphoniae</name>
    <dbReference type="NCBI Taxonomy" id="429344"/>
    <lineage>
        <taxon>Bacteria</taxon>
        <taxon>Pseudomonadati</taxon>
        <taxon>Bacteroidota</taxon>
        <taxon>Flavobacteriia</taxon>
        <taxon>Flavobacteriales</taxon>
        <taxon>Flavobacteriaceae</taxon>
        <taxon>Maribacter</taxon>
    </lineage>
</organism>
<comment type="cofactor">
    <cofactor evidence="2">
        <name>Fe cation</name>
        <dbReference type="ChEBI" id="CHEBI:24875"/>
    </cofactor>
    <text evidence="2">Binds 1 Fe cation per subunit.</text>
</comment>
<sequence length="290" mass="32590">MSTNKKVRTLIPVFTIDMGGIPIKQALPTTKVNQVDPFLLLHHGKLKYRKHGKAIHQGIGPHPHRGFSPVTFIVNGEIHHRDSRGNNQIAKKGEVQWMHAGSGIIHSERPSQKLVDQNEYNEFVQLWINSPAAKKMQPPKYQYIPEDEIPKFHSGDNQVCTKLITGTYGDLKGKIIAESELLILWSTAHGPGKGTFDLPKGFNAMLYTINGEIKLKNYGKVEKECLVVFENEGDQITVETMDATEFLILCGAPLNEKMVQQGPFVMNSETEILEAMRDYQMGKMGILIEE</sequence>
<comment type="similarity">
    <text evidence="1 3">Belongs to the pirin family.</text>
</comment>
<dbReference type="Pfam" id="PF05726">
    <property type="entry name" value="Pirin_C"/>
    <property type="match status" value="1"/>
</dbReference>
<dbReference type="PANTHER" id="PTHR13903">
    <property type="entry name" value="PIRIN-RELATED"/>
    <property type="match status" value="1"/>
</dbReference>
<proteinExistence type="inferred from homology"/>
<evidence type="ECO:0000256" key="3">
    <source>
        <dbReference type="RuleBase" id="RU003457"/>
    </source>
</evidence>
<dbReference type="EMBL" id="JACWLN010000004">
    <property type="protein sequence ID" value="MBD1261297.1"/>
    <property type="molecule type" value="Genomic_DNA"/>
</dbReference>
<dbReference type="OrthoDB" id="321327at2"/>
<evidence type="ECO:0000313" key="8">
    <source>
        <dbReference type="Proteomes" id="UP000245667"/>
    </source>
</evidence>
<comment type="caution">
    <text evidence="7">The sequence shown here is derived from an EMBL/GenBank/DDBJ whole genome shotgun (WGS) entry which is preliminary data.</text>
</comment>
<dbReference type="PANTHER" id="PTHR13903:SF8">
    <property type="entry name" value="PIRIN"/>
    <property type="match status" value="1"/>
</dbReference>
<dbReference type="RefSeq" id="WP_109650184.1">
    <property type="nucleotide sequence ID" value="NZ_JACWLN010000004.1"/>
</dbReference>
<reference evidence="6 9" key="2">
    <citation type="submission" date="2020-07" db="EMBL/GenBank/DDBJ databases">
        <title>The draft genome sequence of Maribacter polysiphoniae KCTC 22021.</title>
        <authorList>
            <person name="Mu L."/>
        </authorList>
    </citation>
    <scope>NUCLEOTIDE SEQUENCE [LARGE SCALE GENOMIC DNA]</scope>
    <source>
        <strain evidence="6 9">KCTC 22021</strain>
    </source>
</reference>
<dbReference type="Proteomes" id="UP000245667">
    <property type="component" value="Unassembled WGS sequence"/>
</dbReference>
<dbReference type="Gene3D" id="2.60.120.10">
    <property type="entry name" value="Jelly Rolls"/>
    <property type="match status" value="2"/>
</dbReference>
<gene>
    <name evidence="6" type="ORF">HZY62_11900</name>
    <name evidence="7" type="ORF">LX92_02026</name>
</gene>
<dbReference type="GO" id="GO:0046872">
    <property type="term" value="F:metal ion binding"/>
    <property type="evidence" value="ECO:0007669"/>
    <property type="project" value="UniProtKB-KW"/>
</dbReference>
<keyword evidence="2" id="KW-0408">Iron</keyword>
<evidence type="ECO:0000259" key="5">
    <source>
        <dbReference type="Pfam" id="PF05726"/>
    </source>
</evidence>
<dbReference type="AlphaFoldDB" id="A0A316DZC4"/>
<dbReference type="PIRSF" id="PIRSF006232">
    <property type="entry name" value="Pirin"/>
    <property type="match status" value="1"/>
</dbReference>
<evidence type="ECO:0000256" key="1">
    <source>
        <dbReference type="ARBA" id="ARBA00008416"/>
    </source>
</evidence>
<evidence type="ECO:0000259" key="4">
    <source>
        <dbReference type="Pfam" id="PF02678"/>
    </source>
</evidence>
<evidence type="ECO:0000256" key="2">
    <source>
        <dbReference type="PIRSR" id="PIRSR006232-1"/>
    </source>
</evidence>
<dbReference type="CDD" id="cd02247">
    <property type="entry name" value="cupin_pirin_C"/>
    <property type="match status" value="1"/>
</dbReference>
<evidence type="ECO:0000313" key="6">
    <source>
        <dbReference type="EMBL" id="MBD1261297.1"/>
    </source>
</evidence>
<dbReference type="InterPro" id="IPR011051">
    <property type="entry name" value="RmlC_Cupin_sf"/>
</dbReference>
<protein>
    <submittedName>
        <fullName evidence="6">Pirin family protein</fullName>
    </submittedName>
</protein>
<keyword evidence="2" id="KW-0479">Metal-binding</keyword>
<feature type="binding site" evidence="2">
    <location>
        <position position="64"/>
    </location>
    <ligand>
        <name>Fe cation</name>
        <dbReference type="ChEBI" id="CHEBI:24875"/>
    </ligand>
</feature>
<feature type="binding site" evidence="2">
    <location>
        <position position="108"/>
    </location>
    <ligand>
        <name>Fe cation</name>
        <dbReference type="ChEBI" id="CHEBI:24875"/>
    </ligand>
</feature>
<feature type="domain" description="Pirin N-terminal" evidence="4">
    <location>
        <begin position="24"/>
        <end position="128"/>
    </location>
</feature>
<dbReference type="Proteomes" id="UP000651837">
    <property type="component" value="Unassembled WGS sequence"/>
</dbReference>
<keyword evidence="9" id="KW-1185">Reference proteome</keyword>
<reference evidence="7 8" key="1">
    <citation type="submission" date="2018-05" db="EMBL/GenBank/DDBJ databases">
        <title>Genomic Encyclopedia of Archaeal and Bacterial Type Strains, Phase II (KMG-II): from individual species to whole genera.</title>
        <authorList>
            <person name="Goeker M."/>
        </authorList>
    </citation>
    <scope>NUCLEOTIDE SEQUENCE [LARGE SCALE GENOMIC DNA]</scope>
    <source>
        <strain evidence="7 8">DSM 23514</strain>
    </source>
</reference>
<dbReference type="Pfam" id="PF02678">
    <property type="entry name" value="Pirin"/>
    <property type="match status" value="1"/>
</dbReference>